<evidence type="ECO:0000256" key="3">
    <source>
        <dbReference type="ARBA" id="ARBA00022840"/>
    </source>
</evidence>
<dbReference type="InterPro" id="IPR027417">
    <property type="entry name" value="P-loop_NTPase"/>
</dbReference>
<dbReference type="GO" id="GO:0005886">
    <property type="term" value="C:plasma membrane"/>
    <property type="evidence" value="ECO:0007669"/>
    <property type="project" value="TreeGrafter"/>
</dbReference>
<dbReference type="GO" id="GO:0089705">
    <property type="term" value="P:protein localization to outer membrane"/>
    <property type="evidence" value="ECO:0007669"/>
    <property type="project" value="TreeGrafter"/>
</dbReference>
<evidence type="ECO:0000259" key="4">
    <source>
        <dbReference type="PROSITE" id="PS50893"/>
    </source>
</evidence>
<evidence type="ECO:0000313" key="6">
    <source>
        <dbReference type="Proteomes" id="UP000184603"/>
    </source>
</evidence>
<dbReference type="InterPro" id="IPR015854">
    <property type="entry name" value="ABC_transpr_LolD-like"/>
</dbReference>
<comment type="similarity">
    <text evidence="1">Belongs to the ABC transporter superfamily.</text>
</comment>
<dbReference type="InterPro" id="IPR003439">
    <property type="entry name" value="ABC_transporter-like_ATP-bd"/>
</dbReference>
<dbReference type="PANTHER" id="PTHR24220:SF689">
    <property type="entry name" value="LIPOPROTEIN-RELEASING SYSTEM ATP-BINDING PROTEIN LOLD"/>
    <property type="match status" value="1"/>
</dbReference>
<dbReference type="SUPFAM" id="SSF52540">
    <property type="entry name" value="P-loop containing nucleoside triphosphate hydrolases"/>
    <property type="match status" value="1"/>
</dbReference>
<dbReference type="PROSITE" id="PS50893">
    <property type="entry name" value="ABC_TRANSPORTER_2"/>
    <property type="match status" value="1"/>
</dbReference>
<dbReference type="RefSeq" id="WP_073615778.1">
    <property type="nucleotide sequence ID" value="NZ_FRFE01000031.1"/>
</dbReference>
<proteinExistence type="inferred from homology"/>
<dbReference type="Gene3D" id="3.40.50.300">
    <property type="entry name" value="P-loop containing nucleotide triphosphate hydrolases"/>
    <property type="match status" value="1"/>
</dbReference>
<evidence type="ECO:0000256" key="1">
    <source>
        <dbReference type="ARBA" id="ARBA00005417"/>
    </source>
</evidence>
<keyword evidence="3 5" id="KW-0067">ATP-binding</keyword>
<dbReference type="EMBL" id="FRFE01000031">
    <property type="protein sequence ID" value="SHO52099.1"/>
    <property type="molecule type" value="Genomic_DNA"/>
</dbReference>
<dbReference type="InterPro" id="IPR003593">
    <property type="entry name" value="AAA+_ATPase"/>
</dbReference>
<dbReference type="GO" id="GO:0005524">
    <property type="term" value="F:ATP binding"/>
    <property type="evidence" value="ECO:0007669"/>
    <property type="project" value="UniProtKB-KW"/>
</dbReference>
<sequence>MASVVSETAFAPMVCLEGLVKTRSQSESVFELEVPGFTVQPGQMVAVIGESGCGKSTLLDIIALVMTPSAVARFEIANGAAGMVSDVAALWANDDEDALTALRRDAFGYVLQTGGLLPFLSVRQNICLPARIKGRRLSQARVEGLAKSLGLAGCLDRMPVSLSIGQRQRAAIARALAHQPRLLLADEPTAAVDKARARSIMDDMQRLAREESVAVVVVTHDVELIVDRADAAYTFETVQLSEQHSRSICRPAEGLCP</sequence>
<evidence type="ECO:0000313" key="5">
    <source>
        <dbReference type="EMBL" id="SHO52099.1"/>
    </source>
</evidence>
<dbReference type="GO" id="GO:0016887">
    <property type="term" value="F:ATP hydrolysis activity"/>
    <property type="evidence" value="ECO:0007669"/>
    <property type="project" value="InterPro"/>
</dbReference>
<dbReference type="GO" id="GO:0044874">
    <property type="term" value="P:lipoprotein localization to outer membrane"/>
    <property type="evidence" value="ECO:0007669"/>
    <property type="project" value="TreeGrafter"/>
</dbReference>
<dbReference type="Pfam" id="PF00005">
    <property type="entry name" value="ABC_tran"/>
    <property type="match status" value="1"/>
</dbReference>
<organism evidence="5 6">
    <name type="scientific">Desulfopila aestuarii DSM 18488</name>
    <dbReference type="NCBI Taxonomy" id="1121416"/>
    <lineage>
        <taxon>Bacteria</taxon>
        <taxon>Pseudomonadati</taxon>
        <taxon>Thermodesulfobacteriota</taxon>
        <taxon>Desulfobulbia</taxon>
        <taxon>Desulfobulbales</taxon>
        <taxon>Desulfocapsaceae</taxon>
        <taxon>Desulfopila</taxon>
    </lineage>
</organism>
<dbReference type="STRING" id="1121416.SAMN02745220_04369"/>
<keyword evidence="2" id="KW-0547">Nucleotide-binding</keyword>
<evidence type="ECO:0000256" key="2">
    <source>
        <dbReference type="ARBA" id="ARBA00022741"/>
    </source>
</evidence>
<dbReference type="GO" id="GO:0022857">
    <property type="term" value="F:transmembrane transporter activity"/>
    <property type="evidence" value="ECO:0007669"/>
    <property type="project" value="TreeGrafter"/>
</dbReference>
<dbReference type="SMART" id="SM00382">
    <property type="entry name" value="AAA"/>
    <property type="match status" value="1"/>
</dbReference>
<dbReference type="AlphaFoldDB" id="A0A1M7YHR3"/>
<protein>
    <submittedName>
        <fullName evidence="5">Putative ABC transport system ATP-binding protein</fullName>
    </submittedName>
</protein>
<gene>
    <name evidence="5" type="ORF">SAMN02745220_04369</name>
</gene>
<reference evidence="5 6" key="1">
    <citation type="submission" date="2016-12" db="EMBL/GenBank/DDBJ databases">
        <authorList>
            <person name="Song W.-J."/>
            <person name="Kurnit D.M."/>
        </authorList>
    </citation>
    <scope>NUCLEOTIDE SEQUENCE [LARGE SCALE GENOMIC DNA]</scope>
    <source>
        <strain evidence="5 6">DSM 18488</strain>
    </source>
</reference>
<dbReference type="PANTHER" id="PTHR24220">
    <property type="entry name" value="IMPORT ATP-BINDING PROTEIN"/>
    <property type="match status" value="1"/>
</dbReference>
<name>A0A1M7YHR3_9BACT</name>
<dbReference type="Proteomes" id="UP000184603">
    <property type="component" value="Unassembled WGS sequence"/>
</dbReference>
<accession>A0A1M7YHR3</accession>
<keyword evidence="6" id="KW-1185">Reference proteome</keyword>
<feature type="domain" description="ABC transporter" evidence="4">
    <location>
        <begin position="14"/>
        <end position="256"/>
    </location>
</feature>